<dbReference type="EMBL" id="FPBV01000021">
    <property type="protein sequence ID" value="SFV02642.1"/>
    <property type="molecule type" value="Genomic_DNA"/>
</dbReference>
<dbReference type="InterPro" id="IPR011701">
    <property type="entry name" value="MFS"/>
</dbReference>
<evidence type="ECO:0000256" key="1">
    <source>
        <dbReference type="ARBA" id="ARBA00004651"/>
    </source>
</evidence>
<dbReference type="Proteomes" id="UP000183508">
    <property type="component" value="Unassembled WGS sequence"/>
</dbReference>
<feature type="transmembrane region" description="Helical" evidence="6">
    <location>
        <begin position="179"/>
        <end position="198"/>
    </location>
</feature>
<feature type="transmembrane region" description="Helical" evidence="6">
    <location>
        <begin position="338"/>
        <end position="360"/>
    </location>
</feature>
<sequence>MTGRRLFYERELTEYPVGGRRVWFLFIAILANFVASYEAQISPVLPLLMRDLHMTLGQYGEIASISVVASAVSAMIFGPLADRYGRVRFLVPSLFLTAACVYGMVLIHSVTALLIVRIILAFIEGVAIATTAGLVRDFSPRTGRALAFGFWTFGPVGSNFFANAVAGATLPIFHTWQSQFVIEGSVALAACILILFSIHDLSPQLRAKVIDSVEEVDAVNRQVRRDQLEEPRMREILRVPHVWTLTMGISLFLLTYLTIQSFGTTFLVQAFHYDTSQAAAIAKYFWLLNLATLLIAGWISDRLRLRKIVSFVGAVLSVLYMFYFVSLVGQTIPEGQMILYTSLLGGLFGVAYGPWCALFSENAEDIKPSLQSAAWGLFGFVIRVAGIAVALCLPVVVALGGWGAWLTVSAVGGLIYIPLVFTAKGPWFRFQRPMLPMSESQVPNVED</sequence>
<organism evidence="8 9">
    <name type="scientific">Alicyclobacillus macrosporangiidus</name>
    <dbReference type="NCBI Taxonomy" id="392015"/>
    <lineage>
        <taxon>Bacteria</taxon>
        <taxon>Bacillati</taxon>
        <taxon>Bacillota</taxon>
        <taxon>Bacilli</taxon>
        <taxon>Bacillales</taxon>
        <taxon>Alicyclobacillaceae</taxon>
        <taxon>Alicyclobacillus</taxon>
    </lineage>
</organism>
<comment type="subcellular location">
    <subcellularLocation>
        <location evidence="1">Cell membrane</location>
        <topology evidence="1">Multi-pass membrane protein</topology>
    </subcellularLocation>
</comment>
<feature type="domain" description="Major facilitator superfamily (MFS) profile" evidence="7">
    <location>
        <begin position="21"/>
        <end position="427"/>
    </location>
</feature>
<keyword evidence="2" id="KW-0813">Transport</keyword>
<dbReference type="GO" id="GO:0061513">
    <property type="term" value="F:glucose 6-phosphate:phosphate antiporter activity"/>
    <property type="evidence" value="ECO:0007669"/>
    <property type="project" value="TreeGrafter"/>
</dbReference>
<evidence type="ECO:0000313" key="8">
    <source>
        <dbReference type="EMBL" id="SFV02642.1"/>
    </source>
</evidence>
<evidence type="ECO:0000313" key="9">
    <source>
        <dbReference type="Proteomes" id="UP000183508"/>
    </source>
</evidence>
<evidence type="ECO:0000256" key="5">
    <source>
        <dbReference type="ARBA" id="ARBA00023136"/>
    </source>
</evidence>
<dbReference type="eggNOG" id="COG2271">
    <property type="taxonomic scope" value="Bacteria"/>
</dbReference>
<dbReference type="PROSITE" id="PS50850">
    <property type="entry name" value="MFS"/>
    <property type="match status" value="1"/>
</dbReference>
<dbReference type="InterPro" id="IPR051337">
    <property type="entry name" value="OPA_Antiporter"/>
</dbReference>
<keyword evidence="4 6" id="KW-1133">Transmembrane helix</keyword>
<dbReference type="PANTHER" id="PTHR43826">
    <property type="entry name" value="GLUCOSE-6-PHOSPHATE EXCHANGER SLC37A4"/>
    <property type="match status" value="1"/>
</dbReference>
<proteinExistence type="predicted"/>
<feature type="transmembrane region" description="Helical" evidence="6">
    <location>
        <begin position="21"/>
        <end position="39"/>
    </location>
</feature>
<dbReference type="InterPro" id="IPR020846">
    <property type="entry name" value="MFS_dom"/>
</dbReference>
<feature type="transmembrane region" description="Helical" evidence="6">
    <location>
        <begin position="89"/>
        <end position="108"/>
    </location>
</feature>
<keyword evidence="9" id="KW-1185">Reference proteome</keyword>
<feature type="transmembrane region" description="Helical" evidence="6">
    <location>
        <begin position="279"/>
        <end position="299"/>
    </location>
</feature>
<dbReference type="OrthoDB" id="9783823at2"/>
<gene>
    <name evidence="8" type="ORF">SAMN05421543_12141</name>
</gene>
<feature type="transmembrane region" description="Helical" evidence="6">
    <location>
        <begin position="311"/>
        <end position="332"/>
    </location>
</feature>
<evidence type="ECO:0000256" key="3">
    <source>
        <dbReference type="ARBA" id="ARBA00022692"/>
    </source>
</evidence>
<evidence type="ECO:0000256" key="6">
    <source>
        <dbReference type="SAM" id="Phobius"/>
    </source>
</evidence>
<dbReference type="PANTHER" id="PTHR43826:SF3">
    <property type="entry name" value="GLUCOSE-6-PHOSPHATE EXCHANGER SLC37A4"/>
    <property type="match status" value="1"/>
</dbReference>
<evidence type="ECO:0000256" key="2">
    <source>
        <dbReference type="ARBA" id="ARBA00022448"/>
    </source>
</evidence>
<dbReference type="CDD" id="cd06174">
    <property type="entry name" value="MFS"/>
    <property type="match status" value="1"/>
</dbReference>
<dbReference type="AlphaFoldDB" id="A0A1I7KYQ5"/>
<keyword evidence="5 6" id="KW-0472">Membrane</keyword>
<keyword evidence="3 6" id="KW-0812">Transmembrane</keyword>
<feature type="transmembrane region" description="Helical" evidence="6">
    <location>
        <begin position="114"/>
        <end position="135"/>
    </location>
</feature>
<dbReference type="SUPFAM" id="SSF103473">
    <property type="entry name" value="MFS general substrate transporter"/>
    <property type="match status" value="1"/>
</dbReference>
<reference evidence="9" key="1">
    <citation type="submission" date="2016-10" db="EMBL/GenBank/DDBJ databases">
        <authorList>
            <person name="Varghese N."/>
        </authorList>
    </citation>
    <scope>NUCLEOTIDE SEQUENCE [LARGE SCALE GENOMIC DNA]</scope>
    <source>
        <strain evidence="9">DSM 17980</strain>
    </source>
</reference>
<accession>A0A1I7KYQ5</accession>
<evidence type="ECO:0000256" key="4">
    <source>
        <dbReference type="ARBA" id="ARBA00022989"/>
    </source>
</evidence>
<feature type="transmembrane region" description="Helical" evidence="6">
    <location>
        <begin position="147"/>
        <end position="173"/>
    </location>
</feature>
<feature type="transmembrane region" description="Helical" evidence="6">
    <location>
        <begin position="59"/>
        <end position="77"/>
    </location>
</feature>
<dbReference type="InterPro" id="IPR036259">
    <property type="entry name" value="MFS_trans_sf"/>
</dbReference>
<dbReference type="Pfam" id="PF07690">
    <property type="entry name" value="MFS_1"/>
    <property type="match status" value="1"/>
</dbReference>
<dbReference type="GO" id="GO:0035435">
    <property type="term" value="P:phosphate ion transmembrane transport"/>
    <property type="evidence" value="ECO:0007669"/>
    <property type="project" value="TreeGrafter"/>
</dbReference>
<feature type="transmembrane region" description="Helical" evidence="6">
    <location>
        <begin position="242"/>
        <end position="259"/>
    </location>
</feature>
<dbReference type="Gene3D" id="1.20.1250.20">
    <property type="entry name" value="MFS general substrate transporter like domains"/>
    <property type="match status" value="2"/>
</dbReference>
<feature type="transmembrane region" description="Helical" evidence="6">
    <location>
        <begin position="402"/>
        <end position="423"/>
    </location>
</feature>
<protein>
    <submittedName>
        <fullName evidence="8">MFS transporter, OPA family, glycerol-3-phosphate transporter</fullName>
    </submittedName>
</protein>
<dbReference type="RefSeq" id="WP_074955317.1">
    <property type="nucleotide sequence ID" value="NZ_FPBV01000021.1"/>
</dbReference>
<feature type="transmembrane region" description="Helical" evidence="6">
    <location>
        <begin position="372"/>
        <end position="396"/>
    </location>
</feature>
<name>A0A1I7KYQ5_9BACL</name>
<dbReference type="GO" id="GO:0005886">
    <property type="term" value="C:plasma membrane"/>
    <property type="evidence" value="ECO:0007669"/>
    <property type="project" value="UniProtKB-SubCell"/>
</dbReference>
<dbReference type="STRING" id="392015.SAMN05421543_12141"/>
<evidence type="ECO:0000259" key="7">
    <source>
        <dbReference type="PROSITE" id="PS50850"/>
    </source>
</evidence>